<reference evidence="1 2" key="1">
    <citation type="submission" date="2021-06" db="EMBL/GenBank/DDBJ databases">
        <authorList>
            <person name="Kallberg Y."/>
            <person name="Tangrot J."/>
            <person name="Rosling A."/>
        </authorList>
    </citation>
    <scope>NUCLEOTIDE SEQUENCE [LARGE SCALE GENOMIC DNA]</scope>
    <source>
        <strain evidence="1 2">120-4 pot B 10/14</strain>
    </source>
</reference>
<gene>
    <name evidence="1" type="ORF">GMARGA_LOCUS20966</name>
</gene>
<organism evidence="1 2">
    <name type="scientific">Gigaspora margarita</name>
    <dbReference type="NCBI Taxonomy" id="4874"/>
    <lineage>
        <taxon>Eukaryota</taxon>
        <taxon>Fungi</taxon>
        <taxon>Fungi incertae sedis</taxon>
        <taxon>Mucoromycota</taxon>
        <taxon>Glomeromycotina</taxon>
        <taxon>Glomeromycetes</taxon>
        <taxon>Diversisporales</taxon>
        <taxon>Gigasporaceae</taxon>
        <taxon>Gigaspora</taxon>
    </lineage>
</organism>
<protein>
    <submittedName>
        <fullName evidence="1">10327_t:CDS:1</fullName>
    </submittedName>
</protein>
<evidence type="ECO:0000313" key="2">
    <source>
        <dbReference type="Proteomes" id="UP000789901"/>
    </source>
</evidence>
<dbReference type="Proteomes" id="UP000789901">
    <property type="component" value="Unassembled WGS sequence"/>
</dbReference>
<dbReference type="EMBL" id="CAJVQB010018918">
    <property type="protein sequence ID" value="CAG8789256.1"/>
    <property type="molecule type" value="Genomic_DNA"/>
</dbReference>
<sequence>MKQNILVLVYINKKFEFSNKIKNVKDDYAFEHFVKKLCPNVCNFDEFNMLSKDNSIQYSLNITSKTFLNSEYNFAKNLRTNMTYNNINILFIIVKNLEHVSYMEELSGDVTITINLNNDLLFRYQSDNIQEFTNILRRCNPRNILNVCERNGIVTIYNKDHYENQASKDKCKKQGSKKEG</sequence>
<proteinExistence type="predicted"/>
<accession>A0ABN7VNZ4</accession>
<name>A0ABN7VNZ4_GIGMA</name>
<evidence type="ECO:0000313" key="1">
    <source>
        <dbReference type="EMBL" id="CAG8789256.1"/>
    </source>
</evidence>
<keyword evidence="2" id="KW-1185">Reference proteome</keyword>
<comment type="caution">
    <text evidence="1">The sequence shown here is derived from an EMBL/GenBank/DDBJ whole genome shotgun (WGS) entry which is preliminary data.</text>
</comment>